<comment type="similarity">
    <text evidence="1">Belongs to the GST superfamily. Kappa family.</text>
</comment>
<dbReference type="PIRSF" id="PIRSF006386">
    <property type="entry name" value="HCCAis_GSTk"/>
    <property type="match status" value="1"/>
</dbReference>
<evidence type="ECO:0000313" key="4">
    <source>
        <dbReference type="RefSeq" id="XP_002733732.1"/>
    </source>
</evidence>
<dbReference type="Pfam" id="PF01323">
    <property type="entry name" value="DSBA"/>
    <property type="match status" value="1"/>
</dbReference>
<comment type="catalytic activity">
    <reaction evidence="1">
        <text>RX + glutathione = an S-substituted glutathione + a halide anion + H(+)</text>
        <dbReference type="Rhea" id="RHEA:16437"/>
        <dbReference type="ChEBI" id="CHEBI:15378"/>
        <dbReference type="ChEBI" id="CHEBI:16042"/>
        <dbReference type="ChEBI" id="CHEBI:17792"/>
        <dbReference type="ChEBI" id="CHEBI:57925"/>
        <dbReference type="ChEBI" id="CHEBI:90779"/>
        <dbReference type="EC" id="2.5.1.18"/>
    </reaction>
</comment>
<dbReference type="Proteomes" id="UP000694865">
    <property type="component" value="Unplaced"/>
</dbReference>
<dbReference type="EC" id="2.5.1.18" evidence="1"/>
<dbReference type="PANTHER" id="PTHR42943">
    <property type="entry name" value="GLUTATHIONE S-TRANSFERASE KAPPA"/>
    <property type="match status" value="1"/>
</dbReference>
<dbReference type="InterPro" id="IPR036249">
    <property type="entry name" value="Thioredoxin-like_sf"/>
</dbReference>
<accession>A0ABM0GNB1</accession>
<keyword evidence="1" id="KW-0808">Transferase</keyword>
<dbReference type="InterPro" id="IPR051924">
    <property type="entry name" value="GST_Kappa/NadH"/>
</dbReference>
<keyword evidence="3" id="KW-1185">Reference proteome</keyword>
<protein>
    <recommendedName>
        <fullName evidence="1">Glutathione S-transferase kappa</fullName>
        <ecNumber evidence="1">2.5.1.18</ecNumber>
    </recommendedName>
</protein>
<gene>
    <name evidence="4" type="primary">LOC100372161</name>
</gene>
<evidence type="ECO:0000313" key="3">
    <source>
        <dbReference type="Proteomes" id="UP000694865"/>
    </source>
</evidence>
<evidence type="ECO:0000256" key="1">
    <source>
        <dbReference type="PIRNR" id="PIRNR006386"/>
    </source>
</evidence>
<reference evidence="4" key="1">
    <citation type="submission" date="2025-08" db="UniProtKB">
        <authorList>
            <consortium name="RefSeq"/>
        </authorList>
    </citation>
    <scope>IDENTIFICATION</scope>
    <source>
        <tissue evidence="4">Testes</tissue>
    </source>
</reference>
<organism evidence="3 4">
    <name type="scientific">Saccoglossus kowalevskii</name>
    <name type="common">Acorn worm</name>
    <dbReference type="NCBI Taxonomy" id="10224"/>
    <lineage>
        <taxon>Eukaryota</taxon>
        <taxon>Metazoa</taxon>
        <taxon>Hemichordata</taxon>
        <taxon>Enteropneusta</taxon>
        <taxon>Harrimaniidae</taxon>
        <taxon>Saccoglossus</taxon>
    </lineage>
</organism>
<dbReference type="RefSeq" id="XP_002733732.1">
    <property type="nucleotide sequence ID" value="XM_002733686.1"/>
</dbReference>
<evidence type="ECO:0000259" key="2">
    <source>
        <dbReference type="Pfam" id="PF01323"/>
    </source>
</evidence>
<dbReference type="GeneID" id="100372161"/>
<sequence length="219" mass="24949">MATPAKRTVEFFYDVISPYSWIAFEQICKYRGRWGIDLKFKPFLLGGVFKASGNDTPSTNSQKLKYIVLDMNRLAKFYKVPFQNPPNMMEMIMKGTLSAQRFIVAASMDLHDKATENISRQLWMRLWSKNQDATTPESLFEAARLAGVDENQAKKLLTRMKDSDVKDGLKQNTERALKNGAFGSPTILVHIDGKSHMFFGSDRFHIIAHIMGVKYEGPL</sequence>
<dbReference type="InterPro" id="IPR001853">
    <property type="entry name" value="DSBA-like_thioredoxin_dom"/>
</dbReference>
<proteinExistence type="inferred from homology"/>
<name>A0ABM0GNB1_SACKO</name>
<dbReference type="SUPFAM" id="SSF52833">
    <property type="entry name" value="Thioredoxin-like"/>
    <property type="match status" value="1"/>
</dbReference>
<dbReference type="InterPro" id="IPR014440">
    <property type="entry name" value="HCCAis_GSTk"/>
</dbReference>
<dbReference type="PANTHER" id="PTHR42943:SF2">
    <property type="entry name" value="GLUTATHIONE S-TRANSFERASE KAPPA 1"/>
    <property type="match status" value="1"/>
</dbReference>
<dbReference type="Gene3D" id="3.40.30.10">
    <property type="entry name" value="Glutaredoxin"/>
    <property type="match status" value="1"/>
</dbReference>
<feature type="domain" description="DSBA-like thioredoxin" evidence="2">
    <location>
        <begin position="8"/>
        <end position="209"/>
    </location>
</feature>